<evidence type="ECO:0000259" key="5">
    <source>
        <dbReference type="Pfam" id="PF13657"/>
    </source>
</evidence>
<evidence type="ECO:0000256" key="3">
    <source>
        <dbReference type="ARBA" id="ARBA00022777"/>
    </source>
</evidence>
<keyword evidence="3" id="KW-0418">Kinase</keyword>
<dbReference type="PANTHER" id="PTHR37419:SF1">
    <property type="entry name" value="SERINE_THREONINE-PROTEIN KINASE TOXIN HIPA"/>
    <property type="match status" value="1"/>
</dbReference>
<dbReference type="InterPro" id="IPR012893">
    <property type="entry name" value="HipA-like_C"/>
</dbReference>
<dbReference type="STRING" id="1317124.DW2_00030"/>
<dbReference type="Pfam" id="PF13657">
    <property type="entry name" value="Couple_hipA"/>
    <property type="match status" value="1"/>
</dbReference>
<dbReference type="eggNOG" id="COG3550">
    <property type="taxonomic scope" value="Bacteria"/>
</dbReference>
<evidence type="ECO:0000256" key="2">
    <source>
        <dbReference type="ARBA" id="ARBA00022679"/>
    </source>
</evidence>
<sequence length="451" mass="50175">MKLDVWLEAFEAPVGHLERRDDKSLEFRYARDAEPQHRISMAMPVREEPYSDAAARAFFGNLLFEGRELERVMAAHGLDRDDIGALLGHLGADCPGAISVTPDGTGPGKRPGIFPDDYDLLTPERLIEIVTSLHFHGSLPEDMKDPSPVAGVQPKLALVRHDGSYHLPKPGSRAPTTHILKISPRKSFEITRHEAALLSLAHEVGLSVADHEAIEFYDEETGAHINAILSTRFDREVDAGRITRIHTEDFCQALGLPRQLKYERDAKEEGRRFSMAAVSTLADQTRTPGMFRLRVLEQALFNLAVGNTDNHAKNSSILYRGASGELAPLYDVVPVIMDERVTHQLSFRIGEAMWSEDVDRAAIDAMMLALGFKKPEILRPTKKMLEQIFIKAMGFLEQRGGKALADAVAAQMGATPLWKDLDLPVPEGDYFPRLVRDEKRELHPGGWPGLS</sequence>
<comment type="caution">
    <text evidence="6">The sequence shown here is derived from an EMBL/GenBank/DDBJ whole genome shotgun (WGS) entry which is preliminary data.</text>
</comment>
<evidence type="ECO:0000256" key="1">
    <source>
        <dbReference type="ARBA" id="ARBA00010164"/>
    </source>
</evidence>
<name>A0A085U0K2_9RHOB</name>
<dbReference type="InterPro" id="IPR052028">
    <property type="entry name" value="HipA_Ser/Thr_kinase"/>
</dbReference>
<dbReference type="PATRIC" id="fig|1317124.6.peg.5"/>
<proteinExistence type="inferred from homology"/>
<dbReference type="Proteomes" id="UP000028607">
    <property type="component" value="Unassembled WGS sequence"/>
</dbReference>
<dbReference type="RefSeq" id="WP_038142299.1">
    <property type="nucleotide sequence ID" value="NZ_AQRC01000001.1"/>
</dbReference>
<reference evidence="7" key="1">
    <citation type="submission" date="2013-04" db="EMBL/GenBank/DDBJ databases">
        <title>Thioclava sp. 13D2W-2 Genome Sequencing.</title>
        <authorList>
            <person name="Lai Q."/>
            <person name="Li G."/>
            <person name="Shao Z."/>
        </authorList>
    </citation>
    <scope>NUCLEOTIDE SEQUENCE [LARGE SCALE GENOMIC DNA]</scope>
    <source>
        <strain evidence="7">13D2W-2</strain>
    </source>
</reference>
<comment type="similarity">
    <text evidence="1">Belongs to the HipA Ser/Thr kinase family.</text>
</comment>
<evidence type="ECO:0000313" key="6">
    <source>
        <dbReference type="EMBL" id="KFE36499.1"/>
    </source>
</evidence>
<dbReference type="InterPro" id="IPR017508">
    <property type="entry name" value="HipA_N1"/>
</dbReference>
<dbReference type="GO" id="GO:0005829">
    <property type="term" value="C:cytosol"/>
    <property type="evidence" value="ECO:0007669"/>
    <property type="project" value="TreeGrafter"/>
</dbReference>
<accession>A0A085U0K2</accession>
<dbReference type="PANTHER" id="PTHR37419">
    <property type="entry name" value="SERINE/THREONINE-PROTEIN KINASE TOXIN HIPA"/>
    <property type="match status" value="1"/>
</dbReference>
<dbReference type="NCBIfam" id="TIGR03071">
    <property type="entry name" value="couple_hipA"/>
    <property type="match status" value="1"/>
</dbReference>
<dbReference type="AlphaFoldDB" id="A0A085U0K2"/>
<reference evidence="6 7" key="2">
    <citation type="journal article" date="2015" name="Antonie Van Leeuwenhoek">
        <title>Thioclava indica sp. nov., isolated from surface seawater of the Indian Ocean.</title>
        <authorList>
            <person name="Liu Y."/>
            <person name="Lai Q."/>
            <person name="Du J."/>
            <person name="Xu H."/>
            <person name="Jiang L."/>
            <person name="Shao Z."/>
        </authorList>
    </citation>
    <scope>NUCLEOTIDE SEQUENCE [LARGE SCALE GENOMIC DNA]</scope>
    <source>
        <strain evidence="6 7">13D2W-2</strain>
    </source>
</reference>
<dbReference type="Pfam" id="PF07804">
    <property type="entry name" value="HipA_C"/>
    <property type="match status" value="1"/>
</dbReference>
<keyword evidence="2" id="KW-0808">Transferase</keyword>
<dbReference type="OrthoDB" id="9805913at2"/>
<evidence type="ECO:0000313" key="7">
    <source>
        <dbReference type="Proteomes" id="UP000028607"/>
    </source>
</evidence>
<keyword evidence="7" id="KW-1185">Reference proteome</keyword>
<protein>
    <recommendedName>
        <fullName evidence="8">HipA domain-containing protein</fullName>
    </recommendedName>
</protein>
<dbReference type="GO" id="GO:0004674">
    <property type="term" value="F:protein serine/threonine kinase activity"/>
    <property type="evidence" value="ECO:0007669"/>
    <property type="project" value="TreeGrafter"/>
</dbReference>
<evidence type="ECO:0000259" key="4">
    <source>
        <dbReference type="Pfam" id="PF07804"/>
    </source>
</evidence>
<evidence type="ECO:0008006" key="8">
    <source>
        <dbReference type="Google" id="ProtNLM"/>
    </source>
</evidence>
<dbReference type="EMBL" id="AQRC01000001">
    <property type="protein sequence ID" value="KFE36499.1"/>
    <property type="molecule type" value="Genomic_DNA"/>
</dbReference>
<feature type="domain" description="HipA-like C-terminal" evidence="4">
    <location>
        <begin position="149"/>
        <end position="362"/>
    </location>
</feature>
<organism evidence="6 7">
    <name type="scientific">Thioclava atlantica</name>
    <dbReference type="NCBI Taxonomy" id="1317124"/>
    <lineage>
        <taxon>Bacteria</taxon>
        <taxon>Pseudomonadati</taxon>
        <taxon>Pseudomonadota</taxon>
        <taxon>Alphaproteobacteria</taxon>
        <taxon>Rhodobacterales</taxon>
        <taxon>Paracoccaceae</taxon>
        <taxon>Thioclava</taxon>
    </lineage>
</organism>
<gene>
    <name evidence="6" type="ORF">DW2_00030</name>
</gene>
<feature type="domain" description="HipA N-terminal subdomain 1" evidence="5">
    <location>
        <begin position="3"/>
        <end position="100"/>
    </location>
</feature>